<keyword evidence="2" id="KW-1185">Reference proteome</keyword>
<name>A0A1P8KBV0_9BURK</name>
<dbReference type="Proteomes" id="UP000186110">
    <property type="component" value="Chromosome"/>
</dbReference>
<sequence length="198" mass="21425">MTGVEDANATPAQGATRVSISDEALRLATDNNREQFRLTGPVIQGNLKSAYQMPDALVQEMATREKEEKLREDINSRYAYEHQYKPVGQVLVDGKLVAEVDEGGGYGLAHHIGGLSQNDMDPKARVQEIARALQGKGKVEVKYSDFGPGFGGWSGPSAPESMLPKFTARSRADIMEEVMDTMDRLQAKSAPAPAATAS</sequence>
<reference evidence="1 2" key="1">
    <citation type="submission" date="2017-01" db="EMBL/GenBank/DDBJ databases">
        <authorList>
            <person name="Mah S.A."/>
            <person name="Swanson W.J."/>
            <person name="Moy G.W."/>
            <person name="Vacquier V.D."/>
        </authorList>
    </citation>
    <scope>NUCLEOTIDE SEQUENCE [LARGE SCALE GENOMIC DNA]</scope>
    <source>
        <strain evidence="1 2">DSM 22694</strain>
    </source>
</reference>
<dbReference type="eggNOG" id="ENOG503433K">
    <property type="taxonomic scope" value="Bacteria"/>
</dbReference>
<dbReference type="KEGG" id="rsb:RS694_13385"/>
<dbReference type="EMBL" id="CP019239">
    <property type="protein sequence ID" value="APW43426.1"/>
    <property type="molecule type" value="Genomic_DNA"/>
</dbReference>
<dbReference type="AlphaFoldDB" id="A0A1P8KBV0"/>
<organism evidence="1 2">
    <name type="scientific">Rhodoferax saidenbachensis</name>
    <dbReference type="NCBI Taxonomy" id="1484693"/>
    <lineage>
        <taxon>Bacteria</taxon>
        <taxon>Pseudomonadati</taxon>
        <taxon>Pseudomonadota</taxon>
        <taxon>Betaproteobacteria</taxon>
        <taxon>Burkholderiales</taxon>
        <taxon>Comamonadaceae</taxon>
        <taxon>Rhodoferax</taxon>
    </lineage>
</organism>
<gene>
    <name evidence="1" type="ORF">RS694_13385</name>
</gene>
<evidence type="ECO:0000313" key="2">
    <source>
        <dbReference type="Proteomes" id="UP000186110"/>
    </source>
</evidence>
<accession>A0A1P8KBV0</accession>
<proteinExistence type="predicted"/>
<protein>
    <submittedName>
        <fullName evidence="1">Uncharacterized protein</fullName>
    </submittedName>
</protein>
<evidence type="ECO:0000313" key="1">
    <source>
        <dbReference type="EMBL" id="APW43426.1"/>
    </source>
</evidence>